<keyword evidence="4" id="KW-0233">DNA recombination</keyword>
<dbReference type="InterPro" id="IPR006118">
    <property type="entry name" value="Recombinase_CS"/>
</dbReference>
<dbReference type="InterPro" id="IPR006120">
    <property type="entry name" value="Resolvase_HTH_dom"/>
</dbReference>
<accession>A0ABZ1Z369</accession>
<evidence type="ECO:0000256" key="1">
    <source>
        <dbReference type="ARBA" id="ARBA00009913"/>
    </source>
</evidence>
<evidence type="ECO:0000256" key="4">
    <source>
        <dbReference type="ARBA" id="ARBA00023172"/>
    </source>
</evidence>
<dbReference type="Pfam" id="PF02796">
    <property type="entry name" value="HTH_7"/>
    <property type="match status" value="1"/>
</dbReference>
<dbReference type="Pfam" id="PF00239">
    <property type="entry name" value="Resolvase"/>
    <property type="match status" value="1"/>
</dbReference>
<feature type="active site" description="O-(5'-phospho-DNA)-serine intermediate" evidence="5">
    <location>
        <position position="9"/>
    </location>
</feature>
<keyword evidence="8" id="KW-1185">Reference proteome</keyword>
<dbReference type="SMART" id="SM00857">
    <property type="entry name" value="Resolvase"/>
    <property type="match status" value="1"/>
</dbReference>
<sequence>MRVGYIRVSTLDQNTVRQLDGIDVERTFTDKASGKDTARPKLDELLAFVRDGDTVVVHSMDRLARNLDDLRHLVRQLTGKGVRVEFVKEALTFTGEDSPMANLLLSVMGAFAEFERALILERQREGIAAAKTRGAYTGRKPALTTEQAAQLRARAAAGESKSALANEFGISRETVYSYLRVS</sequence>
<protein>
    <submittedName>
        <fullName evidence="7">Recombinase family protein</fullName>
    </submittedName>
</protein>
<evidence type="ECO:0000256" key="3">
    <source>
        <dbReference type="ARBA" id="ARBA00023125"/>
    </source>
</evidence>
<evidence type="ECO:0000313" key="7">
    <source>
        <dbReference type="EMBL" id="WUV49992.1"/>
    </source>
</evidence>
<dbReference type="Proteomes" id="UP001432062">
    <property type="component" value="Chromosome"/>
</dbReference>
<organism evidence="7 8">
    <name type="scientific">Nocardia vinacea</name>
    <dbReference type="NCBI Taxonomy" id="96468"/>
    <lineage>
        <taxon>Bacteria</taxon>
        <taxon>Bacillati</taxon>
        <taxon>Actinomycetota</taxon>
        <taxon>Actinomycetes</taxon>
        <taxon>Mycobacteriales</taxon>
        <taxon>Nocardiaceae</taxon>
        <taxon>Nocardia</taxon>
    </lineage>
</organism>
<comment type="similarity">
    <text evidence="1">Belongs to the site-specific recombinase resolvase family.</text>
</comment>
<dbReference type="SUPFAM" id="SSF46689">
    <property type="entry name" value="Homeodomain-like"/>
    <property type="match status" value="1"/>
</dbReference>
<dbReference type="PANTHER" id="PTHR30461:SF26">
    <property type="entry name" value="RESOLVASE HOMOLOG YNEB"/>
    <property type="match status" value="1"/>
</dbReference>
<dbReference type="PROSITE" id="PS00397">
    <property type="entry name" value="RECOMBINASES_1"/>
    <property type="match status" value="1"/>
</dbReference>
<dbReference type="InterPro" id="IPR009057">
    <property type="entry name" value="Homeodomain-like_sf"/>
</dbReference>
<dbReference type="CDD" id="cd03768">
    <property type="entry name" value="SR_ResInv"/>
    <property type="match status" value="1"/>
</dbReference>
<evidence type="ECO:0000313" key="8">
    <source>
        <dbReference type="Proteomes" id="UP001432062"/>
    </source>
</evidence>
<reference evidence="7" key="1">
    <citation type="submission" date="2022-10" db="EMBL/GenBank/DDBJ databases">
        <title>The complete genomes of actinobacterial strains from the NBC collection.</title>
        <authorList>
            <person name="Joergensen T.S."/>
            <person name="Alvarez Arevalo M."/>
            <person name="Sterndorff E.B."/>
            <person name="Faurdal D."/>
            <person name="Vuksanovic O."/>
            <person name="Mourched A.-S."/>
            <person name="Charusanti P."/>
            <person name="Shaw S."/>
            <person name="Blin K."/>
            <person name="Weber T."/>
        </authorList>
    </citation>
    <scope>NUCLEOTIDE SEQUENCE</scope>
    <source>
        <strain evidence="7">NBC_01482</strain>
    </source>
</reference>
<name>A0ABZ1Z369_9NOCA</name>
<dbReference type="InterPro" id="IPR006119">
    <property type="entry name" value="Resolv_N"/>
</dbReference>
<evidence type="ECO:0000256" key="5">
    <source>
        <dbReference type="PROSITE-ProRule" id="PRU10137"/>
    </source>
</evidence>
<dbReference type="PANTHER" id="PTHR30461">
    <property type="entry name" value="DNA-INVERTASE FROM LAMBDOID PROPHAGE"/>
    <property type="match status" value="1"/>
</dbReference>
<dbReference type="RefSeq" id="WP_329414756.1">
    <property type="nucleotide sequence ID" value="NZ_CP109441.1"/>
</dbReference>
<dbReference type="Gene3D" id="1.10.10.60">
    <property type="entry name" value="Homeodomain-like"/>
    <property type="match status" value="1"/>
</dbReference>
<keyword evidence="3" id="KW-0238">DNA-binding</keyword>
<gene>
    <name evidence="7" type="ORF">OG563_18420</name>
</gene>
<dbReference type="InterPro" id="IPR050639">
    <property type="entry name" value="SSR_resolvase"/>
</dbReference>
<dbReference type="EMBL" id="CP109441">
    <property type="protein sequence ID" value="WUV49992.1"/>
    <property type="molecule type" value="Genomic_DNA"/>
</dbReference>
<evidence type="ECO:0000256" key="2">
    <source>
        <dbReference type="ARBA" id="ARBA00022908"/>
    </source>
</evidence>
<dbReference type="PROSITE" id="PS51736">
    <property type="entry name" value="RECOMBINASES_3"/>
    <property type="match status" value="1"/>
</dbReference>
<evidence type="ECO:0000259" key="6">
    <source>
        <dbReference type="PROSITE" id="PS51736"/>
    </source>
</evidence>
<dbReference type="InterPro" id="IPR036162">
    <property type="entry name" value="Resolvase-like_N_sf"/>
</dbReference>
<dbReference type="Gene3D" id="3.40.50.1390">
    <property type="entry name" value="Resolvase, N-terminal catalytic domain"/>
    <property type="match status" value="1"/>
</dbReference>
<proteinExistence type="inferred from homology"/>
<dbReference type="SUPFAM" id="SSF53041">
    <property type="entry name" value="Resolvase-like"/>
    <property type="match status" value="1"/>
</dbReference>
<keyword evidence="2" id="KW-0229">DNA integration</keyword>
<feature type="domain" description="Resolvase/invertase-type recombinase catalytic" evidence="6">
    <location>
        <begin position="1"/>
        <end position="134"/>
    </location>
</feature>
<dbReference type="PROSITE" id="PS00398">
    <property type="entry name" value="RECOMBINASES_2"/>
    <property type="match status" value="1"/>
</dbReference>